<dbReference type="InterPro" id="IPR035965">
    <property type="entry name" value="PAS-like_dom_sf"/>
</dbReference>
<dbReference type="OrthoDB" id="266313at2"/>
<dbReference type="Pfam" id="PF08447">
    <property type="entry name" value="PAS_3"/>
    <property type="match status" value="1"/>
</dbReference>
<dbReference type="STRING" id="1280847.SAMN04488036_11344"/>
<protein>
    <submittedName>
        <fullName evidence="2">Aerotaxis receptor</fullName>
    </submittedName>
</protein>
<evidence type="ECO:0000259" key="1">
    <source>
        <dbReference type="Pfam" id="PF08447"/>
    </source>
</evidence>
<dbReference type="SUPFAM" id="SSF55785">
    <property type="entry name" value="PYP-like sensor domain (PAS domain)"/>
    <property type="match status" value="1"/>
</dbReference>
<proteinExistence type="predicted"/>
<dbReference type="RefSeq" id="WP_093326105.1">
    <property type="nucleotide sequence ID" value="NZ_FOSZ01000013.1"/>
</dbReference>
<dbReference type="Proteomes" id="UP000198851">
    <property type="component" value="Unassembled WGS sequence"/>
</dbReference>
<feature type="domain" description="PAS fold-3" evidence="1">
    <location>
        <begin position="35"/>
        <end position="106"/>
    </location>
</feature>
<sequence length="399" mass="44145">MNAITQISPATNSQDVTLPREAVLTTATDPRSMLTFVSKDFADLSGFDVDHLIGSPHKVVRHPDTPRGIFHLLWDSLKSGQAVYLYVKNQTAAGDAYWSLATHTITDNGFMSARIRPSSSLFEKVKDIYSEMLNTEAGGASPEESAAWFISQIQSMGYTDLLHLGSDALNSEFKARGDCDPQFETSFRIMDEILQLVEEMRELAEGIEGGFKRVRGEPVNLRILAGRLEGAGAALGTISQNYDAMAQEMYELLGRLHAQNSGALHDMFFAVSHARANEQCGRLLDQSIAREEQFLNDGEQCVALRRQQDHLNAVTTQCIREISHTGKPIPDICRSLRRRINGLDVVKLLCKVESGRMRDVDSGLDGIIDRLQAFHDGTDKGLAELSSKASQIQQKINAF</sequence>
<organism evidence="2 3">
    <name type="scientific">Shimia haliotis</name>
    <dbReference type="NCBI Taxonomy" id="1280847"/>
    <lineage>
        <taxon>Bacteria</taxon>
        <taxon>Pseudomonadati</taxon>
        <taxon>Pseudomonadota</taxon>
        <taxon>Alphaproteobacteria</taxon>
        <taxon>Rhodobacterales</taxon>
        <taxon>Roseobacteraceae</taxon>
    </lineage>
</organism>
<evidence type="ECO:0000313" key="3">
    <source>
        <dbReference type="Proteomes" id="UP000198851"/>
    </source>
</evidence>
<keyword evidence="3" id="KW-1185">Reference proteome</keyword>
<name>A0A1I4HHF1_9RHOB</name>
<dbReference type="EMBL" id="FOSZ01000013">
    <property type="protein sequence ID" value="SFL41534.1"/>
    <property type="molecule type" value="Genomic_DNA"/>
</dbReference>
<keyword evidence="2" id="KW-0675">Receptor</keyword>
<evidence type="ECO:0000313" key="2">
    <source>
        <dbReference type="EMBL" id="SFL41534.1"/>
    </source>
</evidence>
<dbReference type="AlphaFoldDB" id="A0A1I4HHF1"/>
<dbReference type="InterPro" id="IPR013655">
    <property type="entry name" value="PAS_fold_3"/>
</dbReference>
<reference evidence="3" key="1">
    <citation type="submission" date="2016-10" db="EMBL/GenBank/DDBJ databases">
        <authorList>
            <person name="Varghese N."/>
            <person name="Submissions S."/>
        </authorList>
    </citation>
    <scope>NUCLEOTIDE SEQUENCE [LARGE SCALE GENOMIC DNA]</scope>
    <source>
        <strain evidence="3">DSM 28453</strain>
    </source>
</reference>
<dbReference type="Gene3D" id="3.30.450.20">
    <property type="entry name" value="PAS domain"/>
    <property type="match status" value="1"/>
</dbReference>
<accession>A0A1I4HHF1</accession>
<gene>
    <name evidence="2" type="ORF">SAMN04488036_11344</name>
</gene>